<proteinExistence type="predicted"/>
<protein>
    <submittedName>
        <fullName evidence="2">Putative secreted protein</fullName>
    </submittedName>
</protein>
<evidence type="ECO:0000256" key="1">
    <source>
        <dbReference type="SAM" id="SignalP"/>
    </source>
</evidence>
<keyword evidence="1" id="KW-0732">Signal</keyword>
<organism evidence="2">
    <name type="scientific">Xenopsylla cheopis</name>
    <name type="common">Oriental rat flea</name>
    <name type="synonym">Pulex cheopis</name>
    <dbReference type="NCBI Taxonomy" id="163159"/>
    <lineage>
        <taxon>Eukaryota</taxon>
        <taxon>Metazoa</taxon>
        <taxon>Ecdysozoa</taxon>
        <taxon>Arthropoda</taxon>
        <taxon>Hexapoda</taxon>
        <taxon>Insecta</taxon>
        <taxon>Pterygota</taxon>
        <taxon>Neoptera</taxon>
        <taxon>Endopterygota</taxon>
        <taxon>Siphonaptera</taxon>
        <taxon>Pulicidae</taxon>
        <taxon>Xenopsyllinae</taxon>
        <taxon>Xenopsylla</taxon>
    </lineage>
</organism>
<sequence length="77" mass="9360">MKRLKLLWPLWTLCVKPIRAKYSAKSPNLNRNLSNRSALMAIWARCIKSNKWSWKRFGKKFYHFLKNILRNVWKVLV</sequence>
<reference evidence="2" key="1">
    <citation type="submission" date="2020-03" db="EMBL/GenBank/DDBJ databases">
        <title>Transcriptomic Profiling of the Digestive Tract of the Rat Flea, Xenopsylla cheopis, Following Blood Feeding and Infection with Yersinia pestis.</title>
        <authorList>
            <person name="Bland D.M."/>
            <person name="Martens C.A."/>
            <person name="Virtaneva K."/>
            <person name="Kanakabandi K."/>
            <person name="Long D."/>
            <person name="Rosenke R."/>
            <person name="Saturday G.A."/>
            <person name="Hoyt F.H."/>
            <person name="Bruno D.P."/>
            <person name="Ribeiro J.M.C."/>
            <person name="Hinnebusch J."/>
        </authorList>
    </citation>
    <scope>NUCLEOTIDE SEQUENCE</scope>
</reference>
<dbReference type="EMBL" id="GIIL01007943">
    <property type="protein sequence ID" value="NOV51669.1"/>
    <property type="molecule type" value="Transcribed_RNA"/>
</dbReference>
<feature type="chain" id="PRO_5026781293" evidence="1">
    <location>
        <begin position="21"/>
        <end position="77"/>
    </location>
</feature>
<feature type="signal peptide" evidence="1">
    <location>
        <begin position="1"/>
        <end position="20"/>
    </location>
</feature>
<accession>A0A6M2DZC3</accession>
<name>A0A6M2DZC3_XENCH</name>
<dbReference type="AlphaFoldDB" id="A0A6M2DZC3"/>
<evidence type="ECO:0000313" key="2">
    <source>
        <dbReference type="EMBL" id="NOV51669.1"/>
    </source>
</evidence>